<feature type="transmembrane region" description="Helical" evidence="7">
    <location>
        <begin position="201"/>
        <end position="222"/>
    </location>
</feature>
<evidence type="ECO:0000256" key="3">
    <source>
        <dbReference type="ARBA" id="ARBA00022448"/>
    </source>
</evidence>
<comment type="subcellular location">
    <subcellularLocation>
        <location evidence="1">Membrane</location>
        <topology evidence="1">Multi-pass membrane protein</topology>
    </subcellularLocation>
</comment>
<name>A0A2S5BHC8_9BASI</name>
<evidence type="ECO:0000256" key="1">
    <source>
        <dbReference type="ARBA" id="ARBA00004141"/>
    </source>
</evidence>
<feature type="transmembrane region" description="Helical" evidence="7">
    <location>
        <begin position="332"/>
        <end position="349"/>
    </location>
</feature>
<feature type="transmembrane region" description="Helical" evidence="7">
    <location>
        <begin position="175"/>
        <end position="195"/>
    </location>
</feature>
<dbReference type="GO" id="GO:0005351">
    <property type="term" value="F:carbohydrate:proton symporter activity"/>
    <property type="evidence" value="ECO:0007669"/>
    <property type="project" value="TreeGrafter"/>
</dbReference>
<dbReference type="Proteomes" id="UP000237144">
    <property type="component" value="Unassembled WGS sequence"/>
</dbReference>
<dbReference type="AlphaFoldDB" id="A0A2S5BHC8"/>
<feature type="domain" description="Major facilitator superfamily (MFS) profile" evidence="8">
    <location>
        <begin position="29"/>
        <end position="479"/>
    </location>
</feature>
<keyword evidence="6 7" id="KW-0472">Membrane</keyword>
<evidence type="ECO:0000313" key="10">
    <source>
        <dbReference type="Proteomes" id="UP000237144"/>
    </source>
</evidence>
<dbReference type="FunFam" id="1.20.1250.20:FF:000134">
    <property type="entry name" value="MFS sugar transporter protein"/>
    <property type="match status" value="1"/>
</dbReference>
<dbReference type="InterPro" id="IPR036259">
    <property type="entry name" value="MFS_trans_sf"/>
</dbReference>
<protein>
    <recommendedName>
        <fullName evidence="8">Major facilitator superfamily (MFS) profile domain-containing protein</fullName>
    </recommendedName>
</protein>
<feature type="transmembrane region" description="Helical" evidence="7">
    <location>
        <begin position="67"/>
        <end position="86"/>
    </location>
</feature>
<dbReference type="InterPro" id="IPR020846">
    <property type="entry name" value="MFS_dom"/>
</dbReference>
<dbReference type="SUPFAM" id="SSF103473">
    <property type="entry name" value="MFS general substrate transporter"/>
    <property type="match status" value="1"/>
</dbReference>
<feature type="transmembrane region" description="Helical" evidence="7">
    <location>
        <begin position="385"/>
        <end position="405"/>
    </location>
</feature>
<gene>
    <name evidence="9" type="ORF">BMF94_0894</name>
</gene>
<dbReference type="OrthoDB" id="6133115at2759"/>
<feature type="transmembrane region" description="Helical" evidence="7">
    <location>
        <begin position="122"/>
        <end position="144"/>
    </location>
</feature>
<dbReference type="GO" id="GO:0016020">
    <property type="term" value="C:membrane"/>
    <property type="evidence" value="ECO:0007669"/>
    <property type="project" value="UniProtKB-SubCell"/>
</dbReference>
<feature type="transmembrane region" description="Helical" evidence="7">
    <location>
        <begin position="98"/>
        <end position="116"/>
    </location>
</feature>
<evidence type="ECO:0000256" key="7">
    <source>
        <dbReference type="SAM" id="Phobius"/>
    </source>
</evidence>
<keyword evidence="10" id="KW-1185">Reference proteome</keyword>
<dbReference type="EMBL" id="PJQD01000008">
    <property type="protein sequence ID" value="POY76171.1"/>
    <property type="molecule type" value="Genomic_DNA"/>
</dbReference>
<keyword evidence="4 7" id="KW-0812">Transmembrane</keyword>
<sequence length="541" mass="59167">MSPVTFRDLENNVSGSWWGDRSLRRNLGVAVTCWLGSFVIGYDGSYMNGLQSLDTWNAYFNTPSGNRLGIISAVSYLPTLVLLPLFSLCCDHFGRRTTAILGCILTVIGAVVGAVAKGEAELIAGRAIVGPAGTLLSLATNLLCNEILHPRFRSVGSAFFLVGFAQSLQLFLRTFYYVGSITSSLVSFGAVAGHWTSSWSWRLPTLLQALGPVIILALIPLLPESPRFLVARGKREQALKVLAHHHANDKLDDPLVLWELEEIETAIARERANKQGFFAFTKTKGNRHRLLILLTSATGSQGIGNAVISYYLVPVLRLAGITDPLKQTGLNLGLQVFNLLMAGGGAALVERLGRRPLWIISTFSMLLAFSGLLGTSAAFDTTRNAGVGFASVAFIFLSYGAYDIAWTPLAWSYVTETLPYSMRASGMSLFFWVQNATLCANQWINPIGLNAIGWRFYFIFIATLIFFNIMVYFFFIETKGLSLEEVALLFDGNEGTTMAERKEAADAQLKLDAKQREIGHIEDADLKEMDSIAAGEALGRV</sequence>
<evidence type="ECO:0000259" key="8">
    <source>
        <dbReference type="PROSITE" id="PS50850"/>
    </source>
</evidence>
<proteinExistence type="inferred from homology"/>
<keyword evidence="5 7" id="KW-1133">Transmembrane helix</keyword>
<dbReference type="PANTHER" id="PTHR48022">
    <property type="entry name" value="PLASTIDIC GLUCOSE TRANSPORTER 4"/>
    <property type="match status" value="1"/>
</dbReference>
<evidence type="ECO:0000256" key="4">
    <source>
        <dbReference type="ARBA" id="ARBA00022692"/>
    </source>
</evidence>
<feature type="transmembrane region" description="Helical" evidence="7">
    <location>
        <begin position="356"/>
        <end position="379"/>
    </location>
</feature>
<dbReference type="InterPro" id="IPR050360">
    <property type="entry name" value="MFS_Sugar_Transporters"/>
</dbReference>
<keyword evidence="3" id="KW-0813">Transport</keyword>
<evidence type="ECO:0000256" key="5">
    <source>
        <dbReference type="ARBA" id="ARBA00022989"/>
    </source>
</evidence>
<dbReference type="PROSITE" id="PS50850">
    <property type="entry name" value="MFS"/>
    <property type="match status" value="1"/>
</dbReference>
<feature type="transmembrane region" description="Helical" evidence="7">
    <location>
        <begin position="456"/>
        <end position="475"/>
    </location>
</feature>
<feature type="transmembrane region" description="Helical" evidence="7">
    <location>
        <begin position="290"/>
        <end position="312"/>
    </location>
</feature>
<dbReference type="Gene3D" id="1.20.1250.20">
    <property type="entry name" value="MFS general substrate transporter like domains"/>
    <property type="match status" value="1"/>
</dbReference>
<dbReference type="Pfam" id="PF00083">
    <property type="entry name" value="Sugar_tr"/>
    <property type="match status" value="1"/>
</dbReference>
<dbReference type="InterPro" id="IPR005829">
    <property type="entry name" value="Sugar_transporter_CS"/>
</dbReference>
<dbReference type="PROSITE" id="PS00216">
    <property type="entry name" value="SUGAR_TRANSPORT_1"/>
    <property type="match status" value="1"/>
</dbReference>
<reference evidence="9 10" key="1">
    <citation type="journal article" date="2018" name="Front. Microbiol.">
        <title>Prospects for Fungal Bioremediation of Acidic Radioactive Waste Sites: Characterization and Genome Sequence of Rhodotorula taiwanensis MD1149.</title>
        <authorList>
            <person name="Tkavc R."/>
            <person name="Matrosova V.Y."/>
            <person name="Grichenko O.E."/>
            <person name="Gostincar C."/>
            <person name="Volpe R.P."/>
            <person name="Klimenkova P."/>
            <person name="Gaidamakova E.K."/>
            <person name="Zhou C.E."/>
            <person name="Stewart B.J."/>
            <person name="Lyman M.G."/>
            <person name="Malfatti S.A."/>
            <person name="Rubinfeld B."/>
            <person name="Courtot M."/>
            <person name="Singh J."/>
            <person name="Dalgard C.L."/>
            <person name="Hamilton T."/>
            <person name="Frey K.G."/>
            <person name="Gunde-Cimerman N."/>
            <person name="Dugan L."/>
            <person name="Daly M.J."/>
        </authorList>
    </citation>
    <scope>NUCLEOTIDE SEQUENCE [LARGE SCALE GENOMIC DNA]</scope>
    <source>
        <strain evidence="9 10">MD1149</strain>
    </source>
</reference>
<evidence type="ECO:0000313" key="9">
    <source>
        <dbReference type="EMBL" id="POY76171.1"/>
    </source>
</evidence>
<evidence type="ECO:0000256" key="6">
    <source>
        <dbReference type="ARBA" id="ARBA00023136"/>
    </source>
</evidence>
<comment type="caution">
    <text evidence="9">The sequence shown here is derived from an EMBL/GenBank/DDBJ whole genome shotgun (WGS) entry which is preliminary data.</text>
</comment>
<dbReference type="InterPro" id="IPR005828">
    <property type="entry name" value="MFS_sugar_transport-like"/>
</dbReference>
<dbReference type="STRING" id="741276.A0A2S5BHC8"/>
<organism evidence="9 10">
    <name type="scientific">Rhodotorula taiwanensis</name>
    <dbReference type="NCBI Taxonomy" id="741276"/>
    <lineage>
        <taxon>Eukaryota</taxon>
        <taxon>Fungi</taxon>
        <taxon>Dikarya</taxon>
        <taxon>Basidiomycota</taxon>
        <taxon>Pucciniomycotina</taxon>
        <taxon>Microbotryomycetes</taxon>
        <taxon>Sporidiobolales</taxon>
        <taxon>Sporidiobolaceae</taxon>
        <taxon>Rhodotorula</taxon>
    </lineage>
</organism>
<feature type="transmembrane region" description="Helical" evidence="7">
    <location>
        <begin position="27"/>
        <end position="47"/>
    </location>
</feature>
<dbReference type="PANTHER" id="PTHR48022:SF52">
    <property type="entry name" value="SUGAR TRANSPORTER, PUTATIVE-RELATED"/>
    <property type="match status" value="1"/>
</dbReference>
<comment type="similarity">
    <text evidence="2">Belongs to the major facilitator superfamily. Sugar transporter (TC 2.A.1.1) family.</text>
</comment>
<accession>A0A2S5BHC8</accession>
<evidence type="ECO:0000256" key="2">
    <source>
        <dbReference type="ARBA" id="ARBA00010992"/>
    </source>
</evidence>